<accession>A0A9W7LHV9</accession>
<feature type="domain" description="Argonaute linker 2" evidence="1">
    <location>
        <begin position="11"/>
        <end position="58"/>
    </location>
</feature>
<keyword evidence="3" id="KW-1185">Reference proteome</keyword>
<reference evidence="2" key="1">
    <citation type="submission" date="2023-05" db="EMBL/GenBank/DDBJ databases">
        <title>Genome and transcriptome analyses reveal genes involved in the formation of fine ridges on petal epidermal cells in Hibiscus trionum.</title>
        <authorList>
            <person name="Koshimizu S."/>
            <person name="Masuda S."/>
            <person name="Ishii T."/>
            <person name="Shirasu K."/>
            <person name="Hoshino A."/>
            <person name="Arita M."/>
        </authorList>
    </citation>
    <scope>NUCLEOTIDE SEQUENCE</scope>
    <source>
        <strain evidence="2">Hamamatsu line</strain>
    </source>
</reference>
<dbReference type="Proteomes" id="UP001165190">
    <property type="component" value="Unassembled WGS sequence"/>
</dbReference>
<dbReference type="Pfam" id="PF16488">
    <property type="entry name" value="ArgoL2"/>
    <property type="match status" value="1"/>
</dbReference>
<evidence type="ECO:0000313" key="2">
    <source>
        <dbReference type="EMBL" id="GMI65463.1"/>
    </source>
</evidence>
<gene>
    <name evidence="2" type="ORF">HRI_000215600</name>
</gene>
<proteinExistence type="predicted"/>
<dbReference type="EMBL" id="BSYR01000003">
    <property type="protein sequence ID" value="GMI65463.1"/>
    <property type="molecule type" value="Genomic_DNA"/>
</dbReference>
<dbReference type="PANTHER" id="PTHR22891">
    <property type="entry name" value="EUKARYOTIC TRANSLATION INITIATION FACTOR 2C"/>
    <property type="match status" value="1"/>
</dbReference>
<name>A0A9W7LHV9_HIBTR</name>
<dbReference type="OrthoDB" id="1738338at2759"/>
<dbReference type="Gene3D" id="3.40.50.2300">
    <property type="match status" value="1"/>
</dbReference>
<protein>
    <recommendedName>
        <fullName evidence="1">Argonaute linker 2 domain-containing protein</fullName>
    </recommendedName>
</protein>
<organism evidence="2 3">
    <name type="scientific">Hibiscus trionum</name>
    <name type="common">Flower of an hour</name>
    <dbReference type="NCBI Taxonomy" id="183268"/>
    <lineage>
        <taxon>Eukaryota</taxon>
        <taxon>Viridiplantae</taxon>
        <taxon>Streptophyta</taxon>
        <taxon>Embryophyta</taxon>
        <taxon>Tracheophyta</taxon>
        <taxon>Spermatophyta</taxon>
        <taxon>Magnoliopsida</taxon>
        <taxon>eudicotyledons</taxon>
        <taxon>Gunneridae</taxon>
        <taxon>Pentapetalae</taxon>
        <taxon>rosids</taxon>
        <taxon>malvids</taxon>
        <taxon>Malvales</taxon>
        <taxon>Malvaceae</taxon>
        <taxon>Malvoideae</taxon>
        <taxon>Hibiscus</taxon>
    </lineage>
</organism>
<sequence length="122" mass="13829">MLSATCQCPNDRESSIREMVKVNNFEANDLVCKEFGIQVHKELALVDARVLPPPMLKYHDSGRERSVCPNLGSWNMINKVFRNTLSISIRASRDDKIDQTLLDIYREFAGKNMQILGGAKCI</sequence>
<evidence type="ECO:0000259" key="1">
    <source>
        <dbReference type="Pfam" id="PF16488"/>
    </source>
</evidence>
<dbReference type="AlphaFoldDB" id="A0A9W7LHV9"/>
<comment type="caution">
    <text evidence="2">The sequence shown here is derived from an EMBL/GenBank/DDBJ whole genome shotgun (WGS) entry which is preliminary data.</text>
</comment>
<evidence type="ECO:0000313" key="3">
    <source>
        <dbReference type="Proteomes" id="UP001165190"/>
    </source>
</evidence>
<dbReference type="InterPro" id="IPR032472">
    <property type="entry name" value="ArgoL2"/>
</dbReference>